<name>A0A1G6SBT0_9GAMM</name>
<comment type="subunit">
    <text evidence="6">Component of the lipopolysaccharide transport and assembly complex. Interacts with LptD.</text>
</comment>
<evidence type="ECO:0000313" key="7">
    <source>
        <dbReference type="EMBL" id="SDD14131.1"/>
    </source>
</evidence>
<reference evidence="7 8" key="1">
    <citation type="submission" date="2016-10" db="EMBL/GenBank/DDBJ databases">
        <authorList>
            <person name="de Groot N.N."/>
        </authorList>
    </citation>
    <scope>NUCLEOTIDE SEQUENCE [LARGE SCALE GENOMIC DNA]</scope>
    <source>
        <strain evidence="7 8">DSM 16957</strain>
    </source>
</reference>
<dbReference type="STRING" id="265719.SAMN04488509_101413"/>
<evidence type="ECO:0000256" key="1">
    <source>
        <dbReference type="ARBA" id="ARBA00022729"/>
    </source>
</evidence>
<keyword evidence="1" id="KW-0732">Signal</keyword>
<protein>
    <recommendedName>
        <fullName evidence="6">LPS-assembly lipoprotein LptE</fullName>
    </recommendedName>
</protein>
<dbReference type="PANTHER" id="PTHR38098">
    <property type="entry name" value="LPS-ASSEMBLY LIPOPROTEIN LPTE"/>
    <property type="match status" value="1"/>
</dbReference>
<keyword evidence="2 6" id="KW-0472">Membrane</keyword>
<gene>
    <name evidence="6" type="primary">lptE</name>
    <name evidence="7" type="ORF">SAMN04488509_101413</name>
</gene>
<dbReference type="GO" id="GO:0009279">
    <property type="term" value="C:cell outer membrane"/>
    <property type="evidence" value="ECO:0007669"/>
    <property type="project" value="UniProtKB-UniRule"/>
</dbReference>
<dbReference type="Gene3D" id="3.30.160.150">
    <property type="entry name" value="Lipoprotein like domain"/>
    <property type="match status" value="1"/>
</dbReference>
<evidence type="ECO:0000256" key="5">
    <source>
        <dbReference type="ARBA" id="ARBA00023288"/>
    </source>
</evidence>
<keyword evidence="4 6" id="KW-0998">Cell outer membrane</keyword>
<dbReference type="GO" id="GO:0015920">
    <property type="term" value="P:lipopolysaccharide transport"/>
    <property type="evidence" value="ECO:0007669"/>
    <property type="project" value="TreeGrafter"/>
</dbReference>
<keyword evidence="8" id="KW-1185">Reference proteome</keyword>
<proteinExistence type="inferred from homology"/>
<dbReference type="GO" id="GO:0043165">
    <property type="term" value="P:Gram-negative-bacterium-type cell outer membrane assembly"/>
    <property type="evidence" value="ECO:0007669"/>
    <property type="project" value="UniProtKB-UniRule"/>
</dbReference>
<keyword evidence="5 7" id="KW-0449">Lipoprotein</keyword>
<dbReference type="Pfam" id="PF04390">
    <property type="entry name" value="LptE"/>
    <property type="match status" value="1"/>
</dbReference>
<dbReference type="AlphaFoldDB" id="A0A1G6SBT0"/>
<accession>A0A1G6SBT0</accession>
<dbReference type="GO" id="GO:0001530">
    <property type="term" value="F:lipopolysaccharide binding"/>
    <property type="evidence" value="ECO:0007669"/>
    <property type="project" value="TreeGrafter"/>
</dbReference>
<dbReference type="OrthoDB" id="7349153at2"/>
<evidence type="ECO:0000256" key="2">
    <source>
        <dbReference type="ARBA" id="ARBA00023136"/>
    </source>
</evidence>
<organism evidence="7 8">
    <name type="scientific">Aquimonas voraii</name>
    <dbReference type="NCBI Taxonomy" id="265719"/>
    <lineage>
        <taxon>Bacteria</taxon>
        <taxon>Pseudomonadati</taxon>
        <taxon>Pseudomonadota</taxon>
        <taxon>Gammaproteobacteria</taxon>
        <taxon>Lysobacterales</taxon>
        <taxon>Lysobacteraceae</taxon>
        <taxon>Aquimonas</taxon>
    </lineage>
</organism>
<comment type="similarity">
    <text evidence="6">Belongs to the LptE lipoprotein family.</text>
</comment>
<dbReference type="GO" id="GO:1990351">
    <property type="term" value="C:transporter complex"/>
    <property type="evidence" value="ECO:0007669"/>
    <property type="project" value="TreeGrafter"/>
</dbReference>
<evidence type="ECO:0000313" key="8">
    <source>
        <dbReference type="Proteomes" id="UP000199603"/>
    </source>
</evidence>
<dbReference type="PANTHER" id="PTHR38098:SF1">
    <property type="entry name" value="LPS-ASSEMBLY LIPOPROTEIN LPTE"/>
    <property type="match status" value="1"/>
</dbReference>
<keyword evidence="3" id="KW-0564">Palmitate</keyword>
<dbReference type="InterPro" id="IPR007485">
    <property type="entry name" value="LPS_assembly_LptE"/>
</dbReference>
<evidence type="ECO:0000256" key="6">
    <source>
        <dbReference type="HAMAP-Rule" id="MF_01186"/>
    </source>
</evidence>
<sequence>MPIVSPQASRHRLATAGLLLVCLLLGACGFRLREDVRLPDNLKTLRLAQVDPYSALARDLQAALERAGAQVIEDPALPSAVLRVDRLEERRSPLTVDAAGRAQEFEMVLSAEVSLADAAGAYVMPPQTLELRRDYLFDTAQAQGTSNEEELMREELQRELVQAILRRIDSALR</sequence>
<dbReference type="HAMAP" id="MF_01186">
    <property type="entry name" value="LPS_assembly_LptE"/>
    <property type="match status" value="1"/>
</dbReference>
<evidence type="ECO:0000256" key="3">
    <source>
        <dbReference type="ARBA" id="ARBA00023139"/>
    </source>
</evidence>
<dbReference type="Proteomes" id="UP000199603">
    <property type="component" value="Unassembled WGS sequence"/>
</dbReference>
<dbReference type="EMBL" id="FNAG01000001">
    <property type="protein sequence ID" value="SDD14131.1"/>
    <property type="molecule type" value="Genomic_DNA"/>
</dbReference>
<evidence type="ECO:0000256" key="4">
    <source>
        <dbReference type="ARBA" id="ARBA00023237"/>
    </source>
</evidence>
<comment type="function">
    <text evidence="6">Together with LptD, is involved in the assembly of lipopolysaccharide (LPS) at the surface of the outer membrane. Required for the proper assembly of LptD. Binds LPS and may serve as the LPS recognition site at the outer membrane.</text>
</comment>